<organism evidence="2 3">
    <name type="scientific">Desulfomonile tiedjei</name>
    <dbReference type="NCBI Taxonomy" id="2358"/>
    <lineage>
        <taxon>Bacteria</taxon>
        <taxon>Pseudomonadati</taxon>
        <taxon>Thermodesulfobacteriota</taxon>
        <taxon>Desulfomonilia</taxon>
        <taxon>Desulfomonilales</taxon>
        <taxon>Desulfomonilaceae</taxon>
        <taxon>Desulfomonile</taxon>
    </lineage>
</organism>
<gene>
    <name evidence="2" type="ORF">HY912_17840</name>
</gene>
<dbReference type="Proteomes" id="UP000807825">
    <property type="component" value="Unassembled WGS sequence"/>
</dbReference>
<dbReference type="InterPro" id="IPR025959">
    <property type="entry name" value="Winged_HTH_dom"/>
</dbReference>
<dbReference type="Pfam" id="PF13592">
    <property type="entry name" value="HTH_33"/>
    <property type="match status" value="1"/>
</dbReference>
<comment type="caution">
    <text evidence="2">The sequence shown here is derived from an EMBL/GenBank/DDBJ whole genome shotgun (WGS) entry which is preliminary data.</text>
</comment>
<sequence>MEWSALPHLSEFEVSVRLKQTAGREHRRWLIIWNAFVDPRPASEIALHTDVSVSCVHSVVSRYNRFGPQAIEGRERGIRRRCYLKKDEEAEFLESFLDVASTGEICVAGPIKEALEALLDHPVHHSTVYRMHHRNGWREIVPRPAHPQAKEEVQETFKKTSLNS</sequence>
<evidence type="ECO:0000259" key="1">
    <source>
        <dbReference type="Pfam" id="PF13592"/>
    </source>
</evidence>
<evidence type="ECO:0000313" key="3">
    <source>
        <dbReference type="Proteomes" id="UP000807825"/>
    </source>
</evidence>
<proteinExistence type="predicted"/>
<reference evidence="2" key="1">
    <citation type="submission" date="2020-07" db="EMBL/GenBank/DDBJ databases">
        <title>Huge and variable diversity of episymbiotic CPR bacteria and DPANN archaea in groundwater ecosystems.</title>
        <authorList>
            <person name="He C.Y."/>
            <person name="Keren R."/>
            <person name="Whittaker M."/>
            <person name="Farag I.F."/>
            <person name="Doudna J."/>
            <person name="Cate J.H.D."/>
            <person name="Banfield J.F."/>
        </authorList>
    </citation>
    <scope>NUCLEOTIDE SEQUENCE</scope>
    <source>
        <strain evidence="2">NC_groundwater_1664_Pr3_B-0.1um_52_9</strain>
    </source>
</reference>
<feature type="domain" description="Winged helix-turn helix" evidence="1">
    <location>
        <begin position="111"/>
        <end position="161"/>
    </location>
</feature>
<protein>
    <submittedName>
        <fullName evidence="2">Winged helix-turn-helix domain-containing protein</fullName>
    </submittedName>
</protein>
<accession>A0A9D6Z4T5</accession>
<dbReference type="EMBL" id="JACRDE010000466">
    <property type="protein sequence ID" value="MBI5251354.1"/>
    <property type="molecule type" value="Genomic_DNA"/>
</dbReference>
<dbReference type="InterPro" id="IPR009057">
    <property type="entry name" value="Homeodomain-like_sf"/>
</dbReference>
<dbReference type="SUPFAM" id="SSF46689">
    <property type="entry name" value="Homeodomain-like"/>
    <property type="match status" value="1"/>
</dbReference>
<name>A0A9D6Z4T5_9BACT</name>
<dbReference type="AlphaFoldDB" id="A0A9D6Z4T5"/>
<evidence type="ECO:0000313" key="2">
    <source>
        <dbReference type="EMBL" id="MBI5251354.1"/>
    </source>
</evidence>